<dbReference type="OrthoDB" id="9988752at2759"/>
<organism evidence="3 4">
    <name type="scientific">Oesophagostomum dentatum</name>
    <name type="common">Nodular worm</name>
    <dbReference type="NCBI Taxonomy" id="61180"/>
    <lineage>
        <taxon>Eukaryota</taxon>
        <taxon>Metazoa</taxon>
        <taxon>Ecdysozoa</taxon>
        <taxon>Nematoda</taxon>
        <taxon>Chromadorea</taxon>
        <taxon>Rhabditida</taxon>
        <taxon>Rhabditina</taxon>
        <taxon>Rhabditomorpha</taxon>
        <taxon>Strongyloidea</taxon>
        <taxon>Strongylidae</taxon>
        <taxon>Oesophagostomum</taxon>
    </lineage>
</organism>
<gene>
    <name evidence="3" type="ORF">OESDEN_16443</name>
</gene>
<evidence type="ECO:0000313" key="4">
    <source>
        <dbReference type="Proteomes" id="UP000053660"/>
    </source>
</evidence>
<feature type="domain" description="Sema" evidence="2">
    <location>
        <begin position="1"/>
        <end position="133"/>
    </location>
</feature>
<dbReference type="Proteomes" id="UP000053660">
    <property type="component" value="Unassembled WGS sequence"/>
</dbReference>
<accession>A0A0B1SJY8</accession>
<dbReference type="InterPro" id="IPR015943">
    <property type="entry name" value="WD40/YVTN_repeat-like_dom_sf"/>
</dbReference>
<comment type="caution">
    <text evidence="1">Lacks conserved residue(s) required for the propagation of feature annotation.</text>
</comment>
<evidence type="ECO:0000259" key="2">
    <source>
        <dbReference type="PROSITE" id="PS51004"/>
    </source>
</evidence>
<dbReference type="SUPFAM" id="SSF101912">
    <property type="entry name" value="Sema domain"/>
    <property type="match status" value="1"/>
</dbReference>
<reference evidence="3 4" key="1">
    <citation type="submission" date="2014-03" db="EMBL/GenBank/DDBJ databases">
        <title>Draft genome of the hookworm Oesophagostomum dentatum.</title>
        <authorList>
            <person name="Mitreva M."/>
        </authorList>
    </citation>
    <scope>NUCLEOTIDE SEQUENCE [LARGE SCALE GENOMIC DNA]</scope>
    <source>
        <strain evidence="3 4">OD-Hann</strain>
    </source>
</reference>
<name>A0A0B1SJY8_OESDE</name>
<dbReference type="PROSITE" id="PS51004">
    <property type="entry name" value="SEMA"/>
    <property type="match status" value="1"/>
</dbReference>
<dbReference type="InterPro" id="IPR001627">
    <property type="entry name" value="Semap_dom"/>
</dbReference>
<dbReference type="InterPro" id="IPR036352">
    <property type="entry name" value="Semap_dom_sf"/>
</dbReference>
<evidence type="ECO:0000256" key="1">
    <source>
        <dbReference type="PROSITE-ProRule" id="PRU00352"/>
    </source>
</evidence>
<sequence>MAGAFRNRRANCPRANDTYEHTYIRNNPLVPTKLSNSPLFVHYGNDRFTEILVQESVVDLAGRHSTVFFIATDQGRIFKVIKNAVEAEAQHVSSVKAVEASSPIVSLTAHIERRPNQQTARKLLILTPTQVSL</sequence>
<keyword evidence="4" id="KW-1185">Reference proteome</keyword>
<dbReference type="EMBL" id="KN571475">
    <property type="protein sequence ID" value="KHJ83852.1"/>
    <property type="molecule type" value="Genomic_DNA"/>
</dbReference>
<proteinExistence type="predicted"/>
<protein>
    <recommendedName>
        <fullName evidence="2">Sema domain-containing protein</fullName>
    </recommendedName>
</protein>
<dbReference type="Gene3D" id="2.130.10.10">
    <property type="entry name" value="YVTN repeat-like/Quinoprotein amine dehydrogenase"/>
    <property type="match status" value="1"/>
</dbReference>
<evidence type="ECO:0000313" key="3">
    <source>
        <dbReference type="EMBL" id="KHJ83852.1"/>
    </source>
</evidence>
<dbReference type="AlphaFoldDB" id="A0A0B1SJY8"/>
<dbReference type="Pfam" id="PF01403">
    <property type="entry name" value="Sema"/>
    <property type="match status" value="1"/>
</dbReference>